<dbReference type="Gene3D" id="1.10.10.580">
    <property type="entry name" value="Structural maintenance of chromosome 1. Chain E"/>
    <property type="match status" value="1"/>
</dbReference>
<dbReference type="InterPro" id="IPR018997">
    <property type="entry name" value="PUB_domain"/>
</dbReference>
<dbReference type="InterPro" id="IPR036443">
    <property type="entry name" value="Znf_RanBP2_sf"/>
</dbReference>
<keyword evidence="17" id="KW-0832">Ubl conjugation</keyword>
<dbReference type="InterPro" id="IPR036339">
    <property type="entry name" value="PUB-like_dom_sf"/>
</dbReference>
<evidence type="ECO:0000256" key="18">
    <source>
        <dbReference type="ARBA" id="ARBA00023015"/>
    </source>
</evidence>
<dbReference type="InterPro" id="IPR041031">
    <property type="entry name" value="RNF31_C"/>
</dbReference>
<evidence type="ECO:0000256" key="20">
    <source>
        <dbReference type="ARBA" id="ARBA00023159"/>
    </source>
</evidence>
<dbReference type="Gene3D" id="3.30.40.10">
    <property type="entry name" value="Zinc/RING finger domain, C3HC4 (zinc finger)"/>
    <property type="match status" value="1"/>
</dbReference>
<evidence type="ECO:0000256" key="22">
    <source>
        <dbReference type="ARBA" id="ARBA00023242"/>
    </source>
</evidence>
<keyword evidence="13 35" id="KW-0863">Zinc-finger</keyword>
<dbReference type="Gene3D" id="6.10.140.1100">
    <property type="match status" value="1"/>
</dbReference>
<feature type="compositionally biased region" description="Low complexity" evidence="36">
    <location>
        <begin position="281"/>
        <end position="291"/>
    </location>
</feature>
<dbReference type="GO" id="GO:0007166">
    <property type="term" value="P:cell surface receptor signaling pathway"/>
    <property type="evidence" value="ECO:0007669"/>
    <property type="project" value="UniProtKB-ARBA"/>
</dbReference>
<dbReference type="CDD" id="cd21794">
    <property type="entry name" value="Rad21_Rec8_M_Rec8"/>
    <property type="match status" value="1"/>
</dbReference>
<evidence type="ECO:0000256" key="30">
    <source>
        <dbReference type="ARBA" id="ARBA00077133"/>
    </source>
</evidence>
<gene>
    <name evidence="42" type="ORF">E5288_WYG019611</name>
</gene>
<evidence type="ECO:0000256" key="6">
    <source>
        <dbReference type="ARBA" id="ARBA00009870"/>
    </source>
</evidence>
<dbReference type="PROSITE" id="PS50030">
    <property type="entry name" value="UBA"/>
    <property type="match status" value="1"/>
</dbReference>
<dbReference type="GO" id="GO:0097039">
    <property type="term" value="P:protein linear polyubiquitination"/>
    <property type="evidence" value="ECO:0007669"/>
    <property type="project" value="TreeGrafter"/>
</dbReference>
<comment type="similarity">
    <text evidence="5">Belongs to the RBR family.</text>
</comment>
<comment type="catalytic activity">
    <reaction evidence="1">
        <text>[E2 ubiquitin-conjugating enzyme]-S-ubiquitinyl-L-cysteine + [acceptor protein]-L-lysine = [E2 ubiquitin-conjugating enzyme]-L-cysteine + [acceptor protein]-N(6)-ubiquitinyl-L-lysine.</text>
        <dbReference type="EC" id="2.3.2.31"/>
    </reaction>
</comment>
<feature type="domain" description="IRF tryptophan pentad repeat" evidence="40">
    <location>
        <begin position="1079"/>
        <end position="1186"/>
    </location>
</feature>
<dbReference type="EC" id="2.3.2.31" evidence="7"/>
<dbReference type="PRINTS" id="PR00267">
    <property type="entry name" value="INTFRNREGFCT"/>
</dbReference>
<dbReference type="InterPro" id="IPR017907">
    <property type="entry name" value="Znf_RING_CS"/>
</dbReference>
<evidence type="ECO:0000256" key="31">
    <source>
        <dbReference type="ARBA" id="ARBA00080781"/>
    </source>
</evidence>
<feature type="domain" description="RING-type" evidence="41">
    <location>
        <begin position="693"/>
        <end position="927"/>
    </location>
</feature>
<dbReference type="InterPro" id="IPR057426">
    <property type="entry name" value="RNF31_UBA_3"/>
</dbReference>
<dbReference type="GO" id="GO:0005829">
    <property type="term" value="C:cytosol"/>
    <property type="evidence" value="ECO:0007669"/>
    <property type="project" value="UniProtKB-ARBA"/>
</dbReference>
<keyword evidence="12" id="KW-0677">Repeat</keyword>
<accession>A0A6B0RV82</accession>
<feature type="compositionally biased region" description="Pro residues" evidence="36">
    <location>
        <begin position="1800"/>
        <end position="1818"/>
    </location>
</feature>
<dbReference type="SMART" id="SM00547">
    <property type="entry name" value="ZnF_RBZ"/>
    <property type="match status" value="3"/>
</dbReference>
<evidence type="ECO:0000256" key="1">
    <source>
        <dbReference type="ARBA" id="ARBA00001798"/>
    </source>
</evidence>
<dbReference type="CDD" id="cd14325">
    <property type="entry name" value="UBA_RNF31"/>
    <property type="match status" value="1"/>
</dbReference>
<evidence type="ECO:0000256" key="14">
    <source>
        <dbReference type="ARBA" id="ARBA00022786"/>
    </source>
</evidence>
<comment type="caution">
    <text evidence="42">The sequence shown here is derived from an EMBL/GenBank/DDBJ whole genome shotgun (WGS) entry which is preliminary data.</text>
</comment>
<dbReference type="SMART" id="SM01243">
    <property type="entry name" value="IRF-3"/>
    <property type="match status" value="1"/>
</dbReference>
<feature type="region of interest" description="Disordered" evidence="36">
    <location>
        <begin position="251"/>
        <end position="292"/>
    </location>
</feature>
<dbReference type="InterPro" id="IPR047540">
    <property type="entry name" value="BRcat_RBR_RNF31-like"/>
</dbReference>
<dbReference type="PROSITE" id="PS51873">
    <property type="entry name" value="TRIAD"/>
    <property type="match status" value="1"/>
</dbReference>
<dbReference type="InterPro" id="IPR026254">
    <property type="entry name" value="RNF31-like"/>
</dbReference>
<dbReference type="Pfam" id="PF16678">
    <property type="entry name" value="UBA_HOIP"/>
    <property type="match status" value="1"/>
</dbReference>
<dbReference type="InterPro" id="IPR017855">
    <property type="entry name" value="SMAD-like_dom_sf"/>
</dbReference>
<evidence type="ECO:0000256" key="16">
    <source>
        <dbReference type="ARBA" id="ARBA00022833"/>
    </source>
</evidence>
<evidence type="ECO:0000256" key="17">
    <source>
        <dbReference type="ARBA" id="ARBA00022843"/>
    </source>
</evidence>
<evidence type="ECO:0000256" key="12">
    <source>
        <dbReference type="ARBA" id="ARBA00022737"/>
    </source>
</evidence>
<reference evidence="42" key="1">
    <citation type="submission" date="2019-10" db="EMBL/GenBank/DDBJ databases">
        <title>The sequence and de novo assembly of the wild yak genome.</title>
        <authorList>
            <person name="Liu Y."/>
        </authorList>
    </citation>
    <scope>NUCLEOTIDE SEQUENCE [LARGE SCALE GENOMIC DNA]</scope>
    <source>
        <strain evidence="42">WY2019</strain>
    </source>
</reference>
<dbReference type="FunFam" id="1.20.120.1750:FF:000015">
    <property type="entry name" value="E3 ubiquitin-protein ligase RNF31 isoform X2"/>
    <property type="match status" value="1"/>
</dbReference>
<dbReference type="Pfam" id="PF10401">
    <property type="entry name" value="IRF-3"/>
    <property type="match status" value="1"/>
</dbReference>
<dbReference type="Pfam" id="PF18486">
    <property type="entry name" value="PUB_1"/>
    <property type="match status" value="1"/>
</dbReference>
<evidence type="ECO:0000256" key="33">
    <source>
        <dbReference type="ARBA" id="ARBA00081878"/>
    </source>
</evidence>
<evidence type="ECO:0000256" key="10">
    <source>
        <dbReference type="ARBA" id="ARBA00022679"/>
    </source>
</evidence>
<keyword evidence="8" id="KW-0963">Cytoplasm</keyword>
<feature type="domain" description="UBA" evidence="37">
    <location>
        <begin position="562"/>
        <end position="613"/>
    </location>
</feature>
<feature type="compositionally biased region" description="Pro residues" evidence="36">
    <location>
        <begin position="1825"/>
        <end position="1834"/>
    </location>
</feature>
<dbReference type="InterPro" id="IPR013087">
    <property type="entry name" value="Znf_C2H2_type"/>
</dbReference>
<keyword evidence="10" id="KW-0808">Transferase</keyword>
<dbReference type="CDD" id="cd20351">
    <property type="entry name" value="Rcat_RBR_HOIP"/>
    <property type="match status" value="1"/>
</dbReference>
<evidence type="ECO:0000256" key="2">
    <source>
        <dbReference type="ARBA" id="ARBA00004123"/>
    </source>
</evidence>
<dbReference type="SUPFAM" id="SSF90209">
    <property type="entry name" value="Ran binding protein zinc finger-like"/>
    <property type="match status" value="1"/>
</dbReference>
<feature type="region of interest" description="Disordered" evidence="36">
    <location>
        <begin position="438"/>
        <end position="478"/>
    </location>
</feature>
<dbReference type="InterPro" id="IPR006910">
    <property type="entry name" value="Rad21_Rec8_N"/>
</dbReference>
<dbReference type="InterPro" id="IPR002867">
    <property type="entry name" value="IBR_dom"/>
</dbReference>
<dbReference type="Gene3D" id="2.60.200.10">
    <property type="match status" value="1"/>
</dbReference>
<dbReference type="InterPro" id="IPR040641">
    <property type="entry name" value="RNF31_PUB"/>
</dbReference>
<dbReference type="GO" id="GO:0008270">
    <property type="term" value="F:zinc ion binding"/>
    <property type="evidence" value="ECO:0007669"/>
    <property type="project" value="UniProtKB-KW"/>
</dbReference>
<dbReference type="InterPro" id="IPR047542">
    <property type="entry name" value="Rcat_RBR_RNF31-like"/>
</dbReference>
<dbReference type="EMBL" id="VBQZ03000076">
    <property type="protein sequence ID" value="MXQ91934.1"/>
    <property type="molecule type" value="Genomic_DNA"/>
</dbReference>
<dbReference type="InterPro" id="IPR008984">
    <property type="entry name" value="SMAD_FHA_dom_sf"/>
</dbReference>
<keyword evidence="18" id="KW-0805">Transcription regulation</keyword>
<dbReference type="InterPro" id="IPR006909">
    <property type="entry name" value="Rad21/Rec8_C_eu"/>
</dbReference>
<dbReference type="Pfam" id="PF22191">
    <property type="entry name" value="IBR_1"/>
    <property type="match status" value="2"/>
</dbReference>
<dbReference type="PROSITE" id="PS50199">
    <property type="entry name" value="ZF_RANBP2_2"/>
    <property type="match status" value="2"/>
</dbReference>
<evidence type="ECO:0000256" key="15">
    <source>
        <dbReference type="ARBA" id="ARBA00022829"/>
    </source>
</evidence>
<dbReference type="CDD" id="cd16631">
    <property type="entry name" value="mRING-HC-C4C4_RBR_HOIP"/>
    <property type="match status" value="1"/>
</dbReference>
<dbReference type="InterPro" id="IPR036390">
    <property type="entry name" value="WH_DNA-bd_sf"/>
</dbReference>
<evidence type="ECO:0000256" key="28">
    <source>
        <dbReference type="ARBA" id="ARBA00075563"/>
    </source>
</evidence>
<dbReference type="CDD" id="cd00103">
    <property type="entry name" value="IRF"/>
    <property type="match status" value="1"/>
</dbReference>
<evidence type="ECO:0000259" key="41">
    <source>
        <dbReference type="PROSITE" id="PS51873"/>
    </source>
</evidence>
<dbReference type="Pfam" id="PF25163">
    <property type="entry name" value="UBA_RNF31"/>
    <property type="match status" value="1"/>
</dbReference>
<evidence type="ECO:0000259" key="38">
    <source>
        <dbReference type="PROSITE" id="PS50119"/>
    </source>
</evidence>
<dbReference type="InterPro" id="IPR015940">
    <property type="entry name" value="UBA"/>
</dbReference>
<dbReference type="GO" id="GO:0000976">
    <property type="term" value="F:transcription cis-regulatory region binding"/>
    <property type="evidence" value="ECO:0007669"/>
    <property type="project" value="InterPro"/>
</dbReference>
<dbReference type="GO" id="GO:0070530">
    <property type="term" value="F:K63-linked polyubiquitin modification-dependent protein binding"/>
    <property type="evidence" value="ECO:0007669"/>
    <property type="project" value="TreeGrafter"/>
</dbReference>
<dbReference type="SMART" id="SM00348">
    <property type="entry name" value="IRF"/>
    <property type="match status" value="1"/>
</dbReference>
<keyword evidence="20" id="KW-0010">Activator</keyword>
<dbReference type="PROSITE" id="PS50119">
    <property type="entry name" value="ZF_BBOX"/>
    <property type="match status" value="1"/>
</dbReference>
<dbReference type="Pfam" id="PF04825">
    <property type="entry name" value="Rad21_Rec8_N"/>
    <property type="match status" value="1"/>
</dbReference>
<evidence type="ECO:0000256" key="36">
    <source>
        <dbReference type="SAM" id="MobiDB-lite"/>
    </source>
</evidence>
<dbReference type="GO" id="GO:0045944">
    <property type="term" value="P:positive regulation of transcription by RNA polymerase II"/>
    <property type="evidence" value="ECO:0007669"/>
    <property type="project" value="UniProtKB-ARBA"/>
</dbReference>
<comment type="subcellular location">
    <subcellularLocation>
        <location evidence="3">Cytoplasm</location>
    </subcellularLocation>
    <subcellularLocation>
        <location evidence="2">Nucleus</location>
    </subcellularLocation>
</comment>
<dbReference type="Gene3D" id="1.20.58.2190">
    <property type="match status" value="1"/>
</dbReference>
<dbReference type="InterPro" id="IPR023093">
    <property type="entry name" value="ScpA-like_C"/>
</dbReference>
<evidence type="ECO:0000256" key="29">
    <source>
        <dbReference type="ARBA" id="ARBA00076458"/>
    </source>
</evidence>
<comment type="subunit">
    <text evidence="24">Interacts with STAT2 in the cytoplasm. Forms the interferon-stimulated gene factor 3 complex (ISGF3) with the heterodimer STAT1:STAT2; upon stimulation.</text>
</comment>
<dbReference type="Pfam" id="PF04824">
    <property type="entry name" value="Rad21_Rec8"/>
    <property type="match status" value="1"/>
</dbReference>
<dbReference type="GO" id="GO:0061630">
    <property type="term" value="F:ubiquitin protein ligase activity"/>
    <property type="evidence" value="ECO:0007669"/>
    <property type="project" value="UniProtKB-EC"/>
</dbReference>
<evidence type="ECO:0000256" key="13">
    <source>
        <dbReference type="ARBA" id="ARBA00022771"/>
    </source>
</evidence>
<protein>
    <recommendedName>
        <fullName evidence="27">E3 ubiquitin-protein ligase RNF31</fullName>
        <ecNumber evidence="7">2.3.2.31</ecNumber>
    </recommendedName>
    <alternativeName>
        <fullName evidence="31">HOIL-1-interacting protein</fullName>
    </alternativeName>
    <alternativeName>
        <fullName evidence="34">IFN-alpha-responsive transcription factor subunit</fullName>
    </alternativeName>
    <alternativeName>
        <fullName evidence="32">ISGF3 p48 subunit</fullName>
    </alternativeName>
    <alternativeName>
        <fullName evidence="26">Interferon regulatory factor 9</fullName>
    </alternativeName>
    <alternativeName>
        <fullName evidence="30">Interferon-stimulated gene factor 3 gamma</fullName>
    </alternativeName>
    <alternativeName>
        <fullName evidence="28">RING finger protein 31</fullName>
    </alternativeName>
    <alternativeName>
        <fullName evidence="33">RING-type E3 ubiquitin transferase RNF31</fullName>
    </alternativeName>
    <alternativeName>
        <fullName evidence="29">Transcriptional regulator ISGF3 subunit gamma</fullName>
    </alternativeName>
</protein>
<feature type="domain" description="B box-type" evidence="38">
    <location>
        <begin position="212"/>
        <end position="258"/>
    </location>
</feature>
<dbReference type="Pfam" id="PF09409">
    <property type="entry name" value="PUB"/>
    <property type="match status" value="1"/>
</dbReference>
<dbReference type="GO" id="GO:0007059">
    <property type="term" value="P:chromosome segregation"/>
    <property type="evidence" value="ECO:0007669"/>
    <property type="project" value="UniProtKB-KW"/>
</dbReference>
<comment type="function">
    <text evidence="23">Transcription factor that plays an essential role in anti-viral immunity. It mediates signaling by type I IFNs (IFN-alpha and IFN-beta). Following type I IFN binding to cell surface receptors, Jak kinases (TYK2 and JAK1) are activated, leading to tyrosine phosphorylation of STAT1 and STAT2. IRF9/ISGF3G associates with the phosphorylated STAT1:STAT2 dimer to form a complex termed ISGF3 transcription factor, that enters the nucleus. ISGF3 binds to the IFN stimulated response element (ISRE) to activate the transcription of interferon stimulated genes, which drive the cell in an antiviral state.</text>
</comment>
<evidence type="ECO:0000256" key="5">
    <source>
        <dbReference type="ARBA" id="ARBA00008278"/>
    </source>
</evidence>
<dbReference type="PROSITE" id="PS00028">
    <property type="entry name" value="ZINC_FINGER_C2H2_1"/>
    <property type="match status" value="1"/>
</dbReference>
<dbReference type="SUPFAM" id="SSF49879">
    <property type="entry name" value="SMAD/FHA domain"/>
    <property type="match status" value="1"/>
</dbReference>
<dbReference type="PROSITE" id="PS00518">
    <property type="entry name" value="ZF_RING_1"/>
    <property type="match status" value="1"/>
</dbReference>
<evidence type="ECO:0000256" key="19">
    <source>
        <dbReference type="ARBA" id="ARBA00023125"/>
    </source>
</evidence>
<dbReference type="PROSITE" id="PS51507">
    <property type="entry name" value="IRF_2"/>
    <property type="match status" value="1"/>
</dbReference>
<dbReference type="Gene3D" id="1.10.8.10">
    <property type="entry name" value="DNA helicase RuvA subunit, C-terminal domain"/>
    <property type="match status" value="1"/>
</dbReference>
<feature type="region of interest" description="Disordered" evidence="36">
    <location>
        <begin position="1792"/>
        <end position="1839"/>
    </location>
</feature>
<evidence type="ECO:0000256" key="24">
    <source>
        <dbReference type="ARBA" id="ARBA00062547"/>
    </source>
</evidence>
<feature type="region of interest" description="Disordered" evidence="36">
    <location>
        <begin position="1190"/>
        <end position="1218"/>
    </location>
</feature>
<dbReference type="SUPFAM" id="SSF57850">
    <property type="entry name" value="RING/U-box"/>
    <property type="match status" value="3"/>
</dbReference>
<dbReference type="FunFam" id="2.60.200.10:FF:000009">
    <property type="entry name" value="interferon regulatory factor 9 isoform X1"/>
    <property type="match status" value="1"/>
</dbReference>
<dbReference type="SUPFAM" id="SSF143503">
    <property type="entry name" value="PUG domain-like"/>
    <property type="match status" value="1"/>
</dbReference>
<sequence length="2094" mass="235181">MPGEEEKRAFLEAREELASALRRDSGQAFTQEQLWPLLGTSLPPEARYLQLDAARLVRCNAHGEPRNYLNTLSTALNILEKYGRNLLSPQRPRYWRGVKFNNPVFRSTVDAVQGGRDVLRLYGYTEEQPDGLSFPERQEEPDQRQVATVTLEVLLLRTELNLLLQNAHPKPQALEQLLKDKVEDDLLQLSEFAPLLREIAPSPLTIPSAAGSTPAPCFLCGSAPGTLHCSACKQALCLTCDRLFHGHPERAHHHRQTLHGAPQAVHPSLPASAPPRPQPASGPTLGDSSFSPPDPASARLLWPCSACALLNEPWAVLCVACDRPRGCKGLGPGIEGPQGTGGLEPELSRGHWACQSCTFENEAAAVLCAICERPRLAQPPSLVVDSQDSGICLKPLQQGDTVLSPVQTPAWYCIHCTFCNSGPGWVCAMCNRTSSPVPVQQTPQPHASSLEERHPEPGPPRPLHAPVTSSCGDLEKQRQDKMREEGLQLVLKIREGEAGGACPEEVFSALQYSGTEVPLQWLRSELPYVLEMVAELAGQQDPGLGAFSCQEARKAWLDRHGNLDEAVEECVRTRRRKVQELRSLGFEPEEGSLQALFQHGGDVARALTELQRQRLEPFHQRLWDSGPEPTPSWDGPDKQSLVRRLLAVHSLPSWGRAELALALLQETPRNYELGDVVEAVRQSQDRAFLRRLLAQECAVCSWALPRNRMQSLTSCECTICPDCFRQHFTIALKEKHITDMACPGCGRPDLTDDTQLLGYFSTLDIQLRESLEPDAYALFHKKLTEGVLMRDPKFLWCAQCSFGFIYEREQLEATCPQCQQTFCVRCKRQWEEQHRGRSCEDFQNWKRTNDPEYQAQGLAMYLQENGIDCPKCKFSYALARGGCMHFHCTQCRHQFCSGCYSAFYAKNKCPDPNCRVKKSLHGHHPRDCLFYLRDWSAVRLQKLLQDNNVMFNTEPPVGARAVPGGGCRVMEQKEVPNGFRDEACGKETPAGYAGLCQAHYKEYLVSLINAHSLDPATLYELEELETAAERYLHVRPQALPGEDAPTYHARLLQKLIEEVPLGQSIPRRRKMASGRTRCTRKLRNWVVEQVESGQFPGVCWEDAAKTMFRIPWKHAGKQDFREDQDAAFFKAWAIYKGKYREGSSEGPAIWKTRLRCALNKSCEFEEVPEIGHRDGAEPYKVYRLLPPGTVPAQSGTQKLPSKRPHSSASSEKKEEEVTAKNCILSPSLLQEPPQNVRAGEGTGWALFQGELLSLEVLPPPDSDYSLLLTFIYNGRVVGEAQVQSLDCRLVAEPSSSQCSMEQVIFPKPDPREPAHRLLNQLQRGVLLASNSRGLFVQRLCPIPISWNAPQMPPGPGPHLLPTNECVELFRTSYFCRDLARYFQGLGPPPKFQVTLNFWEENPDPSHTSQSLIAVQMEQAFARRMLKETPEEQAATLSLLQSLQDPVPPLLSIPPVFFETASASLLSTCLPQLAATRGCRLVKREYLNVNVVKTCEEILNYVLVRVQPPLPSAPRPRFSLYLSAQLQIGVIRVYSQQCQYLVGKAGRLGCRAVPSGPPLGGHCSLPSLTTEDIQHILERLHRAQLQIRIDMVETELPSLLLPDHLARMETLEDAPDPFFGMMSVAPMLPDPFDIPQVRHLLEAVTPEKVPEEIPPEVPVEPRKPERIRVTPEAITIQEAEPIRMLRIEGELDLPEVSRRELDLLIAEEDEAILLEERRLGRTRLAVDGQTPGTGHLGRAMFTSLLCPKLDPLFTELKEEPWAPEREITVPPPSPLALVGVEEAAEPLPREVLAPEELKPEVPLPEVTPPLELRPPPIPVSPEWRRPPVPPPPRGPPARRRRRQLLFWDEETQISRKEFQEQLQTRAHCRECPMVQPPERMIRTPVELFRNPTYSGWLPPELLAFWTHCAQPPPRALRRRLPEELEEAEREAAAEEERRKAETPSDIEVLREAQEPSGPLMVSSELSLEVAEEEKTRISLVPPEERWAWVEAEQPEAPVLPVVPELPEVPVELPVELPPEPELLSLEAVHRAVARELQADREPNFSSLVPPLSPRRMAARVFYLLLVLAAQQILRVKQEEPYGRLLIQPGPRFHDS</sequence>
<dbReference type="SUPFAM" id="SSF46785">
    <property type="entry name" value="Winged helix' DNA-binding domain"/>
    <property type="match status" value="2"/>
</dbReference>
<evidence type="ECO:0000256" key="8">
    <source>
        <dbReference type="ARBA" id="ARBA00022490"/>
    </source>
</evidence>
<dbReference type="InterPro" id="IPR044066">
    <property type="entry name" value="TRIAD_supradom"/>
</dbReference>
<comment type="similarity">
    <text evidence="6">Belongs to the rad21 family.</text>
</comment>
<evidence type="ECO:0000259" key="37">
    <source>
        <dbReference type="PROSITE" id="PS50030"/>
    </source>
</evidence>
<dbReference type="GO" id="GO:0003700">
    <property type="term" value="F:DNA-binding transcription factor activity"/>
    <property type="evidence" value="ECO:0007669"/>
    <property type="project" value="InterPro"/>
</dbReference>
<dbReference type="Pfam" id="PF18091">
    <property type="entry name" value="E3_UbLigase_RBR"/>
    <property type="match status" value="1"/>
</dbReference>
<comment type="pathway">
    <text evidence="4">Protein modification; protein ubiquitination.</text>
</comment>
<dbReference type="FunFam" id="1.10.10.580:FF:000003">
    <property type="entry name" value="meiotic recombination protein REC8 homolog"/>
    <property type="match status" value="1"/>
</dbReference>
<evidence type="ECO:0000256" key="27">
    <source>
        <dbReference type="ARBA" id="ARBA00067371"/>
    </source>
</evidence>
<dbReference type="InterPro" id="IPR000315">
    <property type="entry name" value="Znf_B-box"/>
</dbReference>
<keyword evidence="9" id="KW-0597">Phosphoprotein</keyword>
<dbReference type="InterPro" id="IPR013083">
    <property type="entry name" value="Znf_RING/FYVE/PHD"/>
</dbReference>
<evidence type="ECO:0000256" key="26">
    <source>
        <dbReference type="ARBA" id="ARBA00067361"/>
    </source>
</evidence>
<evidence type="ECO:0000256" key="32">
    <source>
        <dbReference type="ARBA" id="ARBA00081569"/>
    </source>
</evidence>
<evidence type="ECO:0000256" key="4">
    <source>
        <dbReference type="ARBA" id="ARBA00004906"/>
    </source>
</evidence>
<dbReference type="GO" id="GO:0005634">
    <property type="term" value="C:nucleus"/>
    <property type="evidence" value="ECO:0007669"/>
    <property type="project" value="UniProtKB-SubCell"/>
</dbReference>
<dbReference type="CDD" id="cd20337">
    <property type="entry name" value="BRcat_RBR_HOIP"/>
    <property type="match status" value="1"/>
</dbReference>
<evidence type="ECO:0000256" key="11">
    <source>
        <dbReference type="ARBA" id="ARBA00022723"/>
    </source>
</evidence>
<dbReference type="SMART" id="SM00647">
    <property type="entry name" value="IBR"/>
    <property type="match status" value="2"/>
</dbReference>
<dbReference type="InterPro" id="IPR001346">
    <property type="entry name" value="Interferon_reg_fact_DNA-bd_dom"/>
</dbReference>
<evidence type="ECO:0000313" key="43">
    <source>
        <dbReference type="Proteomes" id="UP000322234"/>
    </source>
</evidence>
<evidence type="ECO:0000259" key="39">
    <source>
        <dbReference type="PROSITE" id="PS50199"/>
    </source>
</evidence>
<dbReference type="GO" id="GO:0043123">
    <property type="term" value="P:positive regulation of canonical NF-kappaB signal transduction"/>
    <property type="evidence" value="ECO:0007669"/>
    <property type="project" value="UniProtKB-ARBA"/>
</dbReference>
<dbReference type="CDD" id="cd10464">
    <property type="entry name" value="PUB_RNF31"/>
    <property type="match status" value="1"/>
</dbReference>
<dbReference type="CDD" id="cd19815">
    <property type="entry name" value="Bbox1_HOIP"/>
    <property type="match status" value="1"/>
</dbReference>
<feature type="domain" description="RanBP2-type" evidence="39">
    <location>
        <begin position="302"/>
        <end position="327"/>
    </location>
</feature>
<organism evidence="42 43">
    <name type="scientific">Bos mutus</name>
    <name type="common">wild yak</name>
    <dbReference type="NCBI Taxonomy" id="72004"/>
    <lineage>
        <taxon>Eukaryota</taxon>
        <taxon>Metazoa</taxon>
        <taxon>Chordata</taxon>
        <taxon>Craniata</taxon>
        <taxon>Vertebrata</taxon>
        <taxon>Euteleostomi</taxon>
        <taxon>Mammalia</taxon>
        <taxon>Eutheria</taxon>
        <taxon>Laurasiatheria</taxon>
        <taxon>Artiodactyla</taxon>
        <taxon>Ruminantia</taxon>
        <taxon>Pecora</taxon>
        <taxon>Bovidae</taxon>
        <taxon>Bovinae</taxon>
        <taxon>Bos</taxon>
    </lineage>
</organism>
<dbReference type="InterPro" id="IPR047543">
    <property type="entry name" value="Bbox1_RNF31-like"/>
</dbReference>
<dbReference type="GO" id="GO:0036435">
    <property type="term" value="F:K48-linked polyubiquitin modification-dependent protein binding"/>
    <property type="evidence" value="ECO:0007669"/>
    <property type="project" value="TreeGrafter"/>
</dbReference>
<dbReference type="Proteomes" id="UP000322234">
    <property type="component" value="Unassembled WGS sequence"/>
</dbReference>
<proteinExistence type="inferred from homology"/>
<keyword evidence="14" id="KW-0833">Ubl conjugation pathway</keyword>
<evidence type="ECO:0000256" key="9">
    <source>
        <dbReference type="ARBA" id="ARBA00022553"/>
    </source>
</evidence>
<dbReference type="FunFam" id="1.10.10.10:FF:000041">
    <property type="entry name" value="Interferon regulatory factor 4"/>
    <property type="match status" value="1"/>
</dbReference>
<keyword evidence="21" id="KW-0804">Transcription</keyword>
<dbReference type="PROSITE" id="PS00601">
    <property type="entry name" value="IRF_1"/>
    <property type="match status" value="1"/>
</dbReference>
<dbReference type="InterPro" id="IPR047539">
    <property type="entry name" value="UBA_RNF31"/>
</dbReference>
<dbReference type="Gene3D" id="4.10.1060.10">
    <property type="entry name" value="Zinc finger, RanBP2-type"/>
    <property type="match status" value="1"/>
</dbReference>
<dbReference type="InterPro" id="IPR047541">
    <property type="entry name" value="RNF31_RBR_mRING-HC-like"/>
</dbReference>
<dbReference type="Gene3D" id="1.10.10.10">
    <property type="entry name" value="Winged helix-like DNA-binding domain superfamily/Winged helix DNA-binding domain"/>
    <property type="match status" value="1"/>
</dbReference>
<dbReference type="Pfam" id="PF00605">
    <property type="entry name" value="IRF"/>
    <property type="match status" value="1"/>
</dbReference>
<dbReference type="FunFam" id="1.20.58.2190:FF:000004">
    <property type="entry name" value="E3 ubiquitin-protein ligase RNF31"/>
    <property type="match status" value="1"/>
</dbReference>
<evidence type="ECO:0000256" key="23">
    <source>
        <dbReference type="ARBA" id="ARBA00055896"/>
    </source>
</evidence>
<evidence type="ECO:0000256" key="21">
    <source>
        <dbReference type="ARBA" id="ARBA00023163"/>
    </source>
</evidence>
<keyword evidence="16" id="KW-0862">Zinc</keyword>
<dbReference type="PANTHER" id="PTHR16004:SF5">
    <property type="entry name" value="E3 UBIQUITIN-PROTEIN LIGASE RNF31"/>
    <property type="match status" value="1"/>
</dbReference>
<feature type="domain" description="RanBP2-type" evidence="39">
    <location>
        <begin position="348"/>
        <end position="377"/>
    </location>
</feature>
<dbReference type="InterPro" id="IPR036388">
    <property type="entry name" value="WH-like_DNA-bd_sf"/>
</dbReference>
<evidence type="ECO:0000256" key="25">
    <source>
        <dbReference type="ARBA" id="ARBA00063175"/>
    </source>
</evidence>
<dbReference type="GO" id="GO:1990450">
    <property type="term" value="F:linear polyubiquitin binding"/>
    <property type="evidence" value="ECO:0007669"/>
    <property type="project" value="TreeGrafter"/>
</dbReference>
<keyword evidence="19" id="KW-0238">DNA-binding</keyword>
<dbReference type="InterPro" id="IPR032065">
    <property type="entry name" value="RNF31-UBA"/>
</dbReference>
<evidence type="ECO:0000313" key="42">
    <source>
        <dbReference type="EMBL" id="MXQ91934.1"/>
    </source>
</evidence>
<keyword evidence="11" id="KW-0479">Metal-binding</keyword>
<evidence type="ECO:0000256" key="35">
    <source>
        <dbReference type="PROSITE-ProRule" id="PRU00322"/>
    </source>
</evidence>
<dbReference type="PROSITE" id="PS01358">
    <property type="entry name" value="ZF_RANBP2_1"/>
    <property type="match status" value="3"/>
</dbReference>
<name>A0A6B0RV82_9CETA</name>
<dbReference type="InterPro" id="IPR001876">
    <property type="entry name" value="Znf_RanBP2"/>
</dbReference>
<evidence type="ECO:0000259" key="40">
    <source>
        <dbReference type="PROSITE" id="PS51507"/>
    </source>
</evidence>
<comment type="subunit">
    <text evidence="25">Component of the LUBAC complex (linear ubiquitin chain assembly complex) which consists of SHARPIN, RBCK1 and RNF31. LUBAC has a MW of approximately 600 kDa suggesting a heteromultimeric assembly of its subunits. Associates with the TNF-R1 signaling complex (TNF-RSC) in a stimulation-dependent manner. Interacts (via the PUB domain) with OTULIN (via the PIM motif); the interaction is direct. Interacts (via the PUB domain) with VCP (via the PIM motif). Interacts (via the PUB domain) with SPATA2 (via the PIM motif); interaction is direct and bridges RNF31 and CYLD. Interacts with CYLD; the interaction is indirect and is mediated via SPATA2. Interacts with MUSK. Interacts with CARD11, promoting linear ubiquitination of BCL10.</text>
</comment>
<dbReference type="InterPro" id="IPR019471">
    <property type="entry name" value="Interferon_reg_factor-3"/>
</dbReference>
<dbReference type="InterPro" id="IPR019817">
    <property type="entry name" value="Interferon_reg_fac_CS"/>
</dbReference>
<keyword evidence="15" id="KW-0159">Chromosome partition</keyword>
<dbReference type="GO" id="GO:0071797">
    <property type="term" value="C:LUBAC complex"/>
    <property type="evidence" value="ECO:0007669"/>
    <property type="project" value="InterPro"/>
</dbReference>
<dbReference type="PANTHER" id="PTHR16004">
    <property type="entry name" value="RING FINGER PROTEIN 31-RELATED"/>
    <property type="match status" value="1"/>
</dbReference>
<evidence type="ECO:0000256" key="34">
    <source>
        <dbReference type="ARBA" id="ARBA00082071"/>
    </source>
</evidence>
<evidence type="ECO:0000256" key="3">
    <source>
        <dbReference type="ARBA" id="ARBA00004496"/>
    </source>
</evidence>
<keyword evidence="22" id="KW-0539">Nucleus</keyword>
<evidence type="ECO:0000256" key="7">
    <source>
        <dbReference type="ARBA" id="ARBA00012251"/>
    </source>
</evidence>
<keyword evidence="43" id="KW-1185">Reference proteome</keyword>